<dbReference type="AlphaFoldDB" id="A0A2U1PS18"/>
<proteinExistence type="predicted"/>
<dbReference type="PANTHER" id="PTHR48459:SF1">
    <property type="entry name" value="CUE DOMAIN-CONTAINING PROTEIN"/>
    <property type="match status" value="1"/>
</dbReference>
<name>A0A2U1PS18_ARTAN</name>
<evidence type="ECO:0000256" key="1">
    <source>
        <dbReference type="SAM" id="Coils"/>
    </source>
</evidence>
<evidence type="ECO:0000313" key="3">
    <source>
        <dbReference type="EMBL" id="PWA88523.1"/>
    </source>
</evidence>
<sequence>MDLCKVTTDNDDSGFEAVNLPDDDSTLNNMPTTQLLETFIEDVIIKKETLDSTMDKVMRLMIEVEREEKAAEEAKEEAIKSGFDILVKMDERKQAQWNAKETNDMVSGTLWPTTQFLLLVISMCTCLISLDIHNYKHAKSCHTGIHTQLARKVCVQKAVLATKMEVLQLQAAHTLDDGDRSLEVLDEMLTTLDVRLTSAKMKKDLAIKKRQENEAISQIALAHEELRLEKMVEESKKLKQEAVEINKLQELLVDRGNVVHMLHGGISAKCQDVNSVKKELDQVTVSGEILSSTRIPSILALQSTIKTNDLVESSSESVSEEVNKLHGSQKFRKRIKNSKIRDKIRGNRKFACCIKKVKIRGFQGESEESSAAYHRQDSFDDIAFNICLVVIIIYLFILCFLL</sequence>
<dbReference type="STRING" id="35608.A0A2U1PS18"/>
<dbReference type="Proteomes" id="UP000245207">
    <property type="component" value="Unassembled WGS sequence"/>
</dbReference>
<evidence type="ECO:0000313" key="4">
    <source>
        <dbReference type="Proteomes" id="UP000245207"/>
    </source>
</evidence>
<keyword evidence="2" id="KW-0472">Membrane</keyword>
<dbReference type="PANTHER" id="PTHR48459">
    <property type="entry name" value="CUE DOMAIN-CONTAINING PROTEIN"/>
    <property type="match status" value="1"/>
</dbReference>
<dbReference type="EMBL" id="PKPP01000808">
    <property type="protein sequence ID" value="PWA88523.1"/>
    <property type="molecule type" value="Genomic_DNA"/>
</dbReference>
<evidence type="ECO:0000256" key="2">
    <source>
        <dbReference type="SAM" id="Phobius"/>
    </source>
</evidence>
<keyword evidence="2" id="KW-0812">Transmembrane</keyword>
<gene>
    <name evidence="3" type="ORF">CTI12_AA119760</name>
</gene>
<accession>A0A2U1PS18</accession>
<protein>
    <submittedName>
        <fullName evidence="3">Uncharacterized protein</fullName>
    </submittedName>
</protein>
<keyword evidence="2" id="KW-1133">Transmembrane helix</keyword>
<keyword evidence="4" id="KW-1185">Reference proteome</keyword>
<organism evidence="3 4">
    <name type="scientific">Artemisia annua</name>
    <name type="common">Sweet wormwood</name>
    <dbReference type="NCBI Taxonomy" id="35608"/>
    <lineage>
        <taxon>Eukaryota</taxon>
        <taxon>Viridiplantae</taxon>
        <taxon>Streptophyta</taxon>
        <taxon>Embryophyta</taxon>
        <taxon>Tracheophyta</taxon>
        <taxon>Spermatophyta</taxon>
        <taxon>Magnoliopsida</taxon>
        <taxon>eudicotyledons</taxon>
        <taxon>Gunneridae</taxon>
        <taxon>Pentapetalae</taxon>
        <taxon>asterids</taxon>
        <taxon>campanulids</taxon>
        <taxon>Asterales</taxon>
        <taxon>Asteraceae</taxon>
        <taxon>Asteroideae</taxon>
        <taxon>Anthemideae</taxon>
        <taxon>Artemisiinae</taxon>
        <taxon>Artemisia</taxon>
    </lineage>
</organism>
<keyword evidence="1" id="KW-0175">Coiled coil</keyword>
<comment type="caution">
    <text evidence="3">The sequence shown here is derived from an EMBL/GenBank/DDBJ whole genome shotgun (WGS) entry which is preliminary data.</text>
</comment>
<feature type="coiled-coil region" evidence="1">
    <location>
        <begin position="221"/>
        <end position="251"/>
    </location>
</feature>
<dbReference type="OrthoDB" id="620544at2759"/>
<reference evidence="3 4" key="1">
    <citation type="journal article" date="2018" name="Mol. Plant">
        <title>The genome of Artemisia annua provides insight into the evolution of Asteraceae family and artemisinin biosynthesis.</title>
        <authorList>
            <person name="Shen Q."/>
            <person name="Zhang L."/>
            <person name="Liao Z."/>
            <person name="Wang S."/>
            <person name="Yan T."/>
            <person name="Shi P."/>
            <person name="Liu M."/>
            <person name="Fu X."/>
            <person name="Pan Q."/>
            <person name="Wang Y."/>
            <person name="Lv Z."/>
            <person name="Lu X."/>
            <person name="Zhang F."/>
            <person name="Jiang W."/>
            <person name="Ma Y."/>
            <person name="Chen M."/>
            <person name="Hao X."/>
            <person name="Li L."/>
            <person name="Tang Y."/>
            <person name="Lv G."/>
            <person name="Zhou Y."/>
            <person name="Sun X."/>
            <person name="Brodelius P.E."/>
            <person name="Rose J.K.C."/>
            <person name="Tang K."/>
        </authorList>
    </citation>
    <scope>NUCLEOTIDE SEQUENCE [LARGE SCALE GENOMIC DNA]</scope>
    <source>
        <strain evidence="4">cv. Huhao1</strain>
        <tissue evidence="3">Leaf</tissue>
    </source>
</reference>
<feature type="transmembrane region" description="Helical" evidence="2">
    <location>
        <begin position="382"/>
        <end position="401"/>
    </location>
</feature>
<feature type="coiled-coil region" evidence="1">
    <location>
        <begin position="54"/>
        <end position="81"/>
    </location>
</feature>